<dbReference type="InterPro" id="IPR014312">
    <property type="entry name" value="Succ_DH_anchor"/>
</dbReference>
<comment type="pathway">
    <text evidence="4">Carbohydrate metabolism; tricarboxylic acid cycle.</text>
</comment>
<keyword evidence="17" id="KW-1185">Reference proteome</keyword>
<keyword evidence="14 15" id="KW-0472">Membrane</keyword>
<dbReference type="OrthoDB" id="9809280at2"/>
<accession>A0A290XE83</accession>
<keyword evidence="7" id="KW-0816">Tricarboxylic acid cycle</keyword>
<evidence type="ECO:0000256" key="6">
    <source>
        <dbReference type="ARBA" id="ARBA00022448"/>
    </source>
</evidence>
<dbReference type="RefSeq" id="WP_096297935.1">
    <property type="nucleotide sequence ID" value="NZ_CP023406.1"/>
</dbReference>
<dbReference type="EMBL" id="CP023406">
    <property type="protein sequence ID" value="ATD67474.1"/>
    <property type="molecule type" value="Genomic_DNA"/>
</dbReference>
<evidence type="ECO:0000256" key="15">
    <source>
        <dbReference type="SAM" id="Phobius"/>
    </source>
</evidence>
<dbReference type="GO" id="GO:0046872">
    <property type="term" value="F:metal ion binding"/>
    <property type="evidence" value="ECO:0007669"/>
    <property type="project" value="UniProtKB-KW"/>
</dbReference>
<dbReference type="Gene3D" id="1.20.1300.10">
    <property type="entry name" value="Fumarate reductase/succinate dehydrogenase, transmembrane subunit"/>
    <property type="match status" value="1"/>
</dbReference>
<dbReference type="NCBIfam" id="TIGR02968">
    <property type="entry name" value="succ_dehyd_anc"/>
    <property type="match status" value="1"/>
</dbReference>
<keyword evidence="12 15" id="KW-1133">Transmembrane helix</keyword>
<evidence type="ECO:0000313" key="17">
    <source>
        <dbReference type="Proteomes" id="UP000218968"/>
    </source>
</evidence>
<keyword evidence="10" id="KW-0479">Metal-binding</keyword>
<dbReference type="UniPathway" id="UPA00223"/>
<evidence type="ECO:0000256" key="14">
    <source>
        <dbReference type="ARBA" id="ARBA00023136"/>
    </source>
</evidence>
<comment type="cofactor">
    <cofactor evidence="1">
        <name>heme</name>
        <dbReference type="ChEBI" id="CHEBI:30413"/>
    </cofactor>
</comment>
<evidence type="ECO:0000256" key="3">
    <source>
        <dbReference type="ARBA" id="ARBA00004141"/>
    </source>
</evidence>
<proteinExistence type="predicted"/>
<reference evidence="17" key="1">
    <citation type="submission" date="2017-09" db="EMBL/GenBank/DDBJ databases">
        <title>Luteimonas liuhanmingii sp.nov., isolated from the intestinal contents of Tibetan Plateau Pika in Yushu, Qinghai Province, China.</title>
        <authorList>
            <person name="Gui Z."/>
        </authorList>
    </citation>
    <scope>NUCLEOTIDE SEQUENCE [LARGE SCALE GENOMIC DNA]</scope>
    <source>
        <strain evidence="17">100111</strain>
    </source>
</reference>
<evidence type="ECO:0000256" key="7">
    <source>
        <dbReference type="ARBA" id="ARBA00022532"/>
    </source>
</evidence>
<evidence type="ECO:0000256" key="4">
    <source>
        <dbReference type="ARBA" id="ARBA00005163"/>
    </source>
</evidence>
<organism evidence="16 17">
    <name type="scientific">Luteimonas chenhongjianii</name>
    <dbReference type="NCBI Taxonomy" id="2006110"/>
    <lineage>
        <taxon>Bacteria</taxon>
        <taxon>Pseudomonadati</taxon>
        <taxon>Pseudomonadota</taxon>
        <taxon>Gammaproteobacteria</taxon>
        <taxon>Lysobacterales</taxon>
        <taxon>Lysobacteraceae</taxon>
        <taxon>Luteimonas</taxon>
    </lineage>
</organism>
<keyword evidence="8" id="KW-0349">Heme</keyword>
<dbReference type="Pfam" id="PF01127">
    <property type="entry name" value="Sdh_cyt"/>
    <property type="match status" value="1"/>
</dbReference>
<dbReference type="GO" id="GO:0016020">
    <property type="term" value="C:membrane"/>
    <property type="evidence" value="ECO:0007669"/>
    <property type="project" value="UniProtKB-SubCell"/>
</dbReference>
<dbReference type="SUPFAM" id="SSF81343">
    <property type="entry name" value="Fumarate reductase respiratory complex transmembrane subunits"/>
    <property type="match status" value="1"/>
</dbReference>
<keyword evidence="6" id="KW-0813">Transport</keyword>
<dbReference type="KEGG" id="lum:CNR27_08505"/>
<evidence type="ECO:0000256" key="8">
    <source>
        <dbReference type="ARBA" id="ARBA00022617"/>
    </source>
</evidence>
<comment type="subcellular location">
    <subcellularLocation>
        <location evidence="3">Membrane</location>
        <topology evidence="3">Multi-pass membrane protein</topology>
    </subcellularLocation>
</comment>
<dbReference type="AlphaFoldDB" id="A0A290XE83"/>
<comment type="function">
    <text evidence="2">Membrane-anchoring subunit of succinate dehydrogenase (SDH).</text>
</comment>
<protein>
    <recommendedName>
        <fullName evidence="5">Succinate dehydrogenase hydrophobic membrane anchor subunit</fullName>
    </recommendedName>
</protein>
<evidence type="ECO:0000256" key="13">
    <source>
        <dbReference type="ARBA" id="ARBA00023004"/>
    </source>
</evidence>
<evidence type="ECO:0000256" key="12">
    <source>
        <dbReference type="ARBA" id="ARBA00022989"/>
    </source>
</evidence>
<dbReference type="Proteomes" id="UP000218968">
    <property type="component" value="Chromosome"/>
</dbReference>
<evidence type="ECO:0000256" key="5">
    <source>
        <dbReference type="ARBA" id="ARBA00019425"/>
    </source>
</evidence>
<evidence type="ECO:0000256" key="11">
    <source>
        <dbReference type="ARBA" id="ARBA00022982"/>
    </source>
</evidence>
<keyword evidence="11" id="KW-0249">Electron transport</keyword>
<name>A0A290XE83_9GAMM</name>
<gene>
    <name evidence="16" type="primary">sdhD</name>
    <name evidence="16" type="ORF">CNR27_08505</name>
</gene>
<evidence type="ECO:0000256" key="1">
    <source>
        <dbReference type="ARBA" id="ARBA00001971"/>
    </source>
</evidence>
<dbReference type="GO" id="GO:0020037">
    <property type="term" value="F:heme binding"/>
    <property type="evidence" value="ECO:0007669"/>
    <property type="project" value="InterPro"/>
</dbReference>
<feature type="transmembrane region" description="Helical" evidence="15">
    <location>
        <begin position="72"/>
        <end position="91"/>
    </location>
</feature>
<feature type="transmembrane region" description="Helical" evidence="15">
    <location>
        <begin position="37"/>
        <end position="60"/>
    </location>
</feature>
<sequence>MSGTKTPDDVVRPRDFRTPVGRARGLGSGKTGTGHFWWLRVTSVALIPLFAWFIGTLVSLVGADLATVQAVLARPFNAITFALFAIATFWHSKLGLQVVIEDYIHQRGLEITLQLLVTFACAAGALASLYAIARIALLG</sequence>
<evidence type="ECO:0000256" key="2">
    <source>
        <dbReference type="ARBA" id="ARBA00004050"/>
    </source>
</evidence>
<dbReference type="GO" id="GO:0006099">
    <property type="term" value="P:tricarboxylic acid cycle"/>
    <property type="evidence" value="ECO:0007669"/>
    <property type="project" value="UniProtKB-UniPathway"/>
</dbReference>
<evidence type="ECO:0000256" key="9">
    <source>
        <dbReference type="ARBA" id="ARBA00022692"/>
    </source>
</evidence>
<dbReference type="CDD" id="cd03495">
    <property type="entry name" value="SQR_TypeC_SdhD_like"/>
    <property type="match status" value="1"/>
</dbReference>
<dbReference type="InterPro" id="IPR034804">
    <property type="entry name" value="SQR/QFR_C/D"/>
</dbReference>
<dbReference type="InterPro" id="IPR000701">
    <property type="entry name" value="SuccDH_FuR_B_TM-su"/>
</dbReference>
<feature type="transmembrane region" description="Helical" evidence="15">
    <location>
        <begin position="111"/>
        <end position="133"/>
    </location>
</feature>
<keyword evidence="9 15" id="KW-0812">Transmembrane</keyword>
<evidence type="ECO:0000256" key="10">
    <source>
        <dbReference type="ARBA" id="ARBA00022723"/>
    </source>
</evidence>
<evidence type="ECO:0000313" key="16">
    <source>
        <dbReference type="EMBL" id="ATD67474.1"/>
    </source>
</evidence>
<keyword evidence="13" id="KW-0408">Iron</keyword>